<dbReference type="InterPro" id="IPR011335">
    <property type="entry name" value="Restrct_endonuc-II-like"/>
</dbReference>
<comment type="caution">
    <text evidence="2">The sequence shown here is derived from an EMBL/GenBank/DDBJ whole genome shotgun (WGS) entry which is preliminary data.</text>
</comment>
<gene>
    <name evidence="2" type="ORF">FF36_01626</name>
</gene>
<proteinExistence type="predicted"/>
<protein>
    <recommendedName>
        <fullName evidence="1">DUF559 domain-containing protein</fullName>
    </recommendedName>
</protein>
<dbReference type="RefSeq" id="WP_052681004.1">
    <property type="nucleotide sequence ID" value="NZ_JYFN01000009.1"/>
</dbReference>
<keyword evidence="3" id="KW-1185">Reference proteome</keyword>
<dbReference type="Pfam" id="PF04480">
    <property type="entry name" value="DUF559"/>
    <property type="match status" value="1"/>
</dbReference>
<reference evidence="3" key="1">
    <citation type="submission" date="2015-02" db="EMBL/GenBank/DDBJ databases">
        <title>Draft Genome of Frankia sp. CpI1-S.</title>
        <authorList>
            <person name="Oshone R.T."/>
            <person name="Ngom M."/>
            <person name="Ghodhbane-Gtari F."/>
            <person name="Gtari M."/>
            <person name="Morris K."/>
            <person name="Thomas K."/>
            <person name="Sen A."/>
            <person name="Tisa L.S."/>
        </authorList>
    </citation>
    <scope>NUCLEOTIDE SEQUENCE [LARGE SCALE GENOMIC DNA]</scope>
    <source>
        <strain evidence="3">CpI1-S</strain>
    </source>
</reference>
<dbReference type="InterPro" id="IPR007569">
    <property type="entry name" value="DUF559"/>
</dbReference>
<reference evidence="2 3" key="2">
    <citation type="journal article" date="2016" name="Genome Announc.">
        <title>Permanent Draft Genome Sequences for Two Variants of Frankia sp. Strain CpI1, the First Frankia Strain Isolated from Root Nodules of Comptonia peregrina.</title>
        <authorList>
            <person name="Oshone R."/>
            <person name="Hurst S.G.IV."/>
            <person name="Abebe-Akele F."/>
            <person name="Simpson S."/>
            <person name="Morris K."/>
            <person name="Thomas W.K."/>
            <person name="Tisa L.S."/>
        </authorList>
    </citation>
    <scope>NUCLEOTIDE SEQUENCE [LARGE SCALE GENOMIC DNA]</scope>
    <source>
        <strain evidence="3">CpI1-S</strain>
    </source>
</reference>
<feature type="domain" description="DUF559" evidence="1">
    <location>
        <begin position="239"/>
        <end position="302"/>
    </location>
</feature>
<dbReference type="SUPFAM" id="SSF52980">
    <property type="entry name" value="Restriction endonuclease-like"/>
    <property type="match status" value="1"/>
</dbReference>
<accession>A0A0D8BIW0</accession>
<evidence type="ECO:0000313" key="3">
    <source>
        <dbReference type="Proteomes" id="UP000032545"/>
    </source>
</evidence>
<dbReference type="Proteomes" id="UP000032545">
    <property type="component" value="Unassembled WGS sequence"/>
</dbReference>
<dbReference type="PATRIC" id="fig|1502723.3.peg.6495"/>
<name>A0A0D8BIW0_9ACTN</name>
<evidence type="ECO:0000259" key="1">
    <source>
        <dbReference type="Pfam" id="PF04480"/>
    </source>
</evidence>
<sequence>MVQAYEKYEKVVELARRQDDVVTREQARQLGMSHGAIALRRSQHGWTSPIRGALVVPPVRDELRAHARALVAVGGGTICGLTAARLHGLPGLLLRRPEEPVDVALPGADGYRQRRGYRRHRMTLGDSEAVDLAGLRVSSVPRTLEDLALLCEREVFVCVLDAMLQGRLMTEGDLLGLRGRVEARRHGGRARHWWTLIDGRAESPLETRLRLLLGDAGLLPEELQWPVHDPMTRRLVARLDFAWPSARLAIEADGVGPHGEPEALHRDRSRQNELVRLGWEVLRFTWRDVTVGSRRLTATVTAALRDAARRGGTA</sequence>
<organism evidence="2 3">
    <name type="scientific">Frankia torreyi</name>
    <dbReference type="NCBI Taxonomy" id="1856"/>
    <lineage>
        <taxon>Bacteria</taxon>
        <taxon>Bacillati</taxon>
        <taxon>Actinomycetota</taxon>
        <taxon>Actinomycetes</taxon>
        <taxon>Frankiales</taxon>
        <taxon>Frankiaceae</taxon>
        <taxon>Frankia</taxon>
    </lineage>
</organism>
<evidence type="ECO:0000313" key="2">
    <source>
        <dbReference type="EMBL" id="KJE23939.1"/>
    </source>
</evidence>
<dbReference type="EMBL" id="JYFN01000009">
    <property type="protein sequence ID" value="KJE23939.1"/>
    <property type="molecule type" value="Genomic_DNA"/>
</dbReference>
<dbReference type="OrthoDB" id="5143202at2"/>
<dbReference type="Gene3D" id="3.40.960.10">
    <property type="entry name" value="VSR Endonuclease"/>
    <property type="match status" value="1"/>
</dbReference>
<dbReference type="AlphaFoldDB" id="A0A0D8BIW0"/>